<dbReference type="AlphaFoldDB" id="A0AA42LLL0"/>
<dbReference type="GO" id="GO:0005737">
    <property type="term" value="C:cytoplasm"/>
    <property type="evidence" value="ECO:0007669"/>
    <property type="project" value="UniProtKB-SubCell"/>
</dbReference>
<dbReference type="GO" id="GO:0006457">
    <property type="term" value="P:protein folding"/>
    <property type="evidence" value="ECO:0007669"/>
    <property type="project" value="UniProtKB-UniRule"/>
</dbReference>
<dbReference type="PANTHER" id="PTHR36918:SF1">
    <property type="entry name" value="PROTEIN-EXPORT PROTEIN SECB"/>
    <property type="match status" value="1"/>
</dbReference>
<evidence type="ECO:0000256" key="5">
    <source>
        <dbReference type="ARBA" id="ARBA00023186"/>
    </source>
</evidence>
<evidence type="ECO:0000256" key="3">
    <source>
        <dbReference type="ARBA" id="ARBA00022927"/>
    </source>
</evidence>
<dbReference type="Proteomes" id="UP001161094">
    <property type="component" value="Unassembled WGS sequence"/>
</dbReference>
<comment type="subunit">
    <text evidence="6">Homotetramer, a dimer of dimers. One homotetramer interacts with 1 SecA dimer.</text>
</comment>
<comment type="function">
    <text evidence="6">One of the proteins required for the normal export of preproteins out of the cell cytoplasm. It is a molecular chaperone that binds to a subset of precursor proteins, maintaining them in a translocation-competent state. It also specifically binds to its receptor SecA.</text>
</comment>
<evidence type="ECO:0000313" key="9">
    <source>
        <dbReference type="Proteomes" id="UP001161094"/>
    </source>
</evidence>
<dbReference type="GO" id="GO:0051082">
    <property type="term" value="F:unfolded protein binding"/>
    <property type="evidence" value="ECO:0007669"/>
    <property type="project" value="InterPro"/>
</dbReference>
<dbReference type="Pfam" id="PF02556">
    <property type="entry name" value="SecB"/>
    <property type="match status" value="1"/>
</dbReference>
<feature type="region of interest" description="Disordered" evidence="7">
    <location>
        <begin position="154"/>
        <end position="182"/>
    </location>
</feature>
<feature type="compositionally biased region" description="Low complexity" evidence="7">
    <location>
        <begin position="154"/>
        <end position="168"/>
    </location>
</feature>
<keyword evidence="3 6" id="KW-0653">Protein transport</keyword>
<protein>
    <recommendedName>
        <fullName evidence="6">Protein-export protein SecB</fullName>
    </recommendedName>
</protein>
<evidence type="ECO:0000256" key="7">
    <source>
        <dbReference type="SAM" id="MobiDB-lite"/>
    </source>
</evidence>
<name>A0AA42LLL0_9BURK</name>
<dbReference type="NCBIfam" id="TIGR00809">
    <property type="entry name" value="secB"/>
    <property type="match status" value="1"/>
</dbReference>
<dbReference type="SUPFAM" id="SSF54611">
    <property type="entry name" value="SecB-like"/>
    <property type="match status" value="1"/>
</dbReference>
<keyword evidence="5 6" id="KW-0143">Chaperone</keyword>
<dbReference type="InterPro" id="IPR003708">
    <property type="entry name" value="SecB"/>
</dbReference>
<gene>
    <name evidence="6 8" type="primary">secB</name>
    <name evidence="8" type="ORF">N5D93_06260</name>
</gene>
<sequence length="182" mass="19843">MADQDQNTQQEGGNDAPSFNLQRVYLKDLSLEMPNAPHVFLEQEAPQVEVSITVGGQRLAETVFETTVTVTVTTRINDKVVYLVEGTQAGIFEAANIPEEQLDPLLGIVCPTMLYPYLRANVADAITRTSMPPLHLTEVNFQALYEQRLAELQQQQQGAANGNGNTNGSDSGIILPASATRQ</sequence>
<dbReference type="RefSeq" id="WP_259250915.1">
    <property type="nucleotide sequence ID" value="NZ_CBFGSQ010000227.1"/>
</dbReference>
<organism evidence="8 9">
    <name type="scientific">Achromobacter spanius</name>
    <dbReference type="NCBI Taxonomy" id="217203"/>
    <lineage>
        <taxon>Bacteria</taxon>
        <taxon>Pseudomonadati</taxon>
        <taxon>Pseudomonadota</taxon>
        <taxon>Betaproteobacteria</taxon>
        <taxon>Burkholderiales</taxon>
        <taxon>Alcaligenaceae</taxon>
        <taxon>Achromobacter</taxon>
    </lineage>
</organism>
<dbReference type="Gene3D" id="3.10.420.10">
    <property type="entry name" value="SecB-like"/>
    <property type="match status" value="1"/>
</dbReference>
<dbReference type="NCBIfam" id="NF004394">
    <property type="entry name" value="PRK05751.1-5"/>
    <property type="match status" value="1"/>
</dbReference>
<comment type="subcellular location">
    <subcellularLocation>
        <location evidence="6">Cytoplasm</location>
    </subcellularLocation>
</comment>
<keyword evidence="6" id="KW-0963">Cytoplasm</keyword>
<dbReference type="PRINTS" id="PR01594">
    <property type="entry name" value="SECBCHAPRONE"/>
</dbReference>
<dbReference type="GO" id="GO:0051262">
    <property type="term" value="P:protein tetramerization"/>
    <property type="evidence" value="ECO:0007669"/>
    <property type="project" value="InterPro"/>
</dbReference>
<dbReference type="HAMAP" id="MF_00821">
    <property type="entry name" value="SecB"/>
    <property type="match status" value="1"/>
</dbReference>
<proteinExistence type="inferred from homology"/>
<dbReference type="GO" id="GO:0015031">
    <property type="term" value="P:protein transport"/>
    <property type="evidence" value="ECO:0007669"/>
    <property type="project" value="UniProtKB-UniRule"/>
</dbReference>
<accession>A0AA42LLL0</accession>
<evidence type="ECO:0000256" key="2">
    <source>
        <dbReference type="ARBA" id="ARBA00022448"/>
    </source>
</evidence>
<keyword evidence="2 6" id="KW-0813">Transport</keyword>
<reference evidence="8" key="1">
    <citation type="submission" date="2022-09" db="EMBL/GenBank/DDBJ databases">
        <title>Intensive care unit water sources are persistently colonized with multi-drug resistant bacteria and are the site of extensive horizontal gene transfer of antibiotic resistance genes.</title>
        <authorList>
            <person name="Diorio-Toth L."/>
        </authorList>
    </citation>
    <scope>NUCLEOTIDE SEQUENCE</scope>
    <source>
        <strain evidence="8">GD03843</strain>
    </source>
</reference>
<evidence type="ECO:0000313" key="8">
    <source>
        <dbReference type="EMBL" id="MDH0735406.1"/>
    </source>
</evidence>
<comment type="similarity">
    <text evidence="1 6">Belongs to the SecB family.</text>
</comment>
<dbReference type="EMBL" id="JAOCDZ010000003">
    <property type="protein sequence ID" value="MDH0735406.1"/>
    <property type="molecule type" value="Genomic_DNA"/>
</dbReference>
<evidence type="ECO:0000256" key="6">
    <source>
        <dbReference type="HAMAP-Rule" id="MF_00821"/>
    </source>
</evidence>
<evidence type="ECO:0000256" key="4">
    <source>
        <dbReference type="ARBA" id="ARBA00023010"/>
    </source>
</evidence>
<comment type="caution">
    <text evidence="8">The sequence shown here is derived from an EMBL/GenBank/DDBJ whole genome shotgun (WGS) entry which is preliminary data.</text>
</comment>
<dbReference type="PANTHER" id="PTHR36918">
    <property type="match status" value="1"/>
</dbReference>
<evidence type="ECO:0000256" key="1">
    <source>
        <dbReference type="ARBA" id="ARBA00009990"/>
    </source>
</evidence>
<keyword evidence="4 6" id="KW-0811">Translocation</keyword>
<dbReference type="InterPro" id="IPR035958">
    <property type="entry name" value="SecB-like_sf"/>
</dbReference>